<keyword evidence="1" id="KW-0472">Membrane</keyword>
<feature type="transmembrane region" description="Helical" evidence="1">
    <location>
        <begin position="135"/>
        <end position="154"/>
    </location>
</feature>
<evidence type="ECO:0000256" key="1">
    <source>
        <dbReference type="SAM" id="Phobius"/>
    </source>
</evidence>
<name>A0ABW4Y3Q8_9GAMM</name>
<dbReference type="InterPro" id="IPR052712">
    <property type="entry name" value="Acid_resist_chaperone_HdeD"/>
</dbReference>
<keyword evidence="1" id="KW-1133">Transmembrane helix</keyword>
<sequence>MNQSAIAEELESLPGDLPRNWGGLVALGVVSTLLGLFGLWSTFWLTLAGVLMFGALLALGGGLQLFDAFKCKSWNSTFAHGGIALIYLIAGGLMIFDPVGAAVALTLVLGVALLTAGSLRLVIAFQHRKEVGWKWAAGGGLLSMLLGALVLVQWPVSGVWLIGLVIAVELLINGWTAIFLGLVVRRAKRLA</sequence>
<proteinExistence type="predicted"/>
<keyword evidence="3" id="KW-1185">Reference proteome</keyword>
<feature type="transmembrane region" description="Helical" evidence="1">
    <location>
        <begin position="46"/>
        <end position="66"/>
    </location>
</feature>
<gene>
    <name evidence="2" type="ORF">ACFSJC_02605</name>
</gene>
<dbReference type="EMBL" id="JBHUHX010000004">
    <property type="protein sequence ID" value="MFD2110730.1"/>
    <property type="molecule type" value="Genomic_DNA"/>
</dbReference>
<dbReference type="RefSeq" id="WP_386022778.1">
    <property type="nucleotide sequence ID" value="NZ_JBHUHX010000004.1"/>
</dbReference>
<feature type="transmembrane region" description="Helical" evidence="1">
    <location>
        <begin position="78"/>
        <end position="96"/>
    </location>
</feature>
<feature type="transmembrane region" description="Helical" evidence="1">
    <location>
        <begin position="102"/>
        <end position="123"/>
    </location>
</feature>
<organism evidence="2 3">
    <name type="scientific">Thiorhodococcus fuscus</name>
    <dbReference type="NCBI Taxonomy" id="527200"/>
    <lineage>
        <taxon>Bacteria</taxon>
        <taxon>Pseudomonadati</taxon>
        <taxon>Pseudomonadota</taxon>
        <taxon>Gammaproteobacteria</taxon>
        <taxon>Chromatiales</taxon>
        <taxon>Chromatiaceae</taxon>
        <taxon>Thiorhodococcus</taxon>
    </lineage>
</organism>
<keyword evidence="1" id="KW-0812">Transmembrane</keyword>
<dbReference type="Pfam" id="PF03729">
    <property type="entry name" value="DUF308"/>
    <property type="match status" value="1"/>
</dbReference>
<reference evidence="3" key="1">
    <citation type="journal article" date="2019" name="Int. J. Syst. Evol. Microbiol.">
        <title>The Global Catalogue of Microorganisms (GCM) 10K type strain sequencing project: providing services to taxonomists for standard genome sequencing and annotation.</title>
        <authorList>
            <consortium name="The Broad Institute Genomics Platform"/>
            <consortium name="The Broad Institute Genome Sequencing Center for Infectious Disease"/>
            <person name="Wu L."/>
            <person name="Ma J."/>
        </authorList>
    </citation>
    <scope>NUCLEOTIDE SEQUENCE [LARGE SCALE GENOMIC DNA]</scope>
    <source>
        <strain evidence="3">KACC 12597</strain>
    </source>
</reference>
<dbReference type="InterPro" id="IPR005325">
    <property type="entry name" value="DUF308_memb"/>
</dbReference>
<protein>
    <submittedName>
        <fullName evidence="2">HdeD family acid-resistance protein</fullName>
    </submittedName>
</protein>
<dbReference type="Proteomes" id="UP001597337">
    <property type="component" value="Unassembled WGS sequence"/>
</dbReference>
<evidence type="ECO:0000313" key="3">
    <source>
        <dbReference type="Proteomes" id="UP001597337"/>
    </source>
</evidence>
<dbReference type="PANTHER" id="PTHR34989:SF1">
    <property type="entry name" value="PROTEIN HDED"/>
    <property type="match status" value="1"/>
</dbReference>
<feature type="transmembrane region" description="Helical" evidence="1">
    <location>
        <begin position="160"/>
        <end position="184"/>
    </location>
</feature>
<comment type="caution">
    <text evidence="2">The sequence shown here is derived from an EMBL/GenBank/DDBJ whole genome shotgun (WGS) entry which is preliminary data.</text>
</comment>
<feature type="transmembrane region" description="Helical" evidence="1">
    <location>
        <begin position="21"/>
        <end position="40"/>
    </location>
</feature>
<accession>A0ABW4Y3Q8</accession>
<evidence type="ECO:0000313" key="2">
    <source>
        <dbReference type="EMBL" id="MFD2110730.1"/>
    </source>
</evidence>
<dbReference type="PANTHER" id="PTHR34989">
    <property type="entry name" value="PROTEIN HDED"/>
    <property type="match status" value="1"/>
</dbReference>